<organism evidence="1 2">
    <name type="scientific">Biomphalaria pfeifferi</name>
    <name type="common">Bloodfluke planorb</name>
    <name type="synonym">Freshwater snail</name>
    <dbReference type="NCBI Taxonomy" id="112525"/>
    <lineage>
        <taxon>Eukaryota</taxon>
        <taxon>Metazoa</taxon>
        <taxon>Spiralia</taxon>
        <taxon>Lophotrochozoa</taxon>
        <taxon>Mollusca</taxon>
        <taxon>Gastropoda</taxon>
        <taxon>Heterobranchia</taxon>
        <taxon>Euthyneura</taxon>
        <taxon>Panpulmonata</taxon>
        <taxon>Hygrophila</taxon>
        <taxon>Lymnaeoidea</taxon>
        <taxon>Planorbidae</taxon>
        <taxon>Biomphalaria</taxon>
    </lineage>
</organism>
<dbReference type="Proteomes" id="UP001233172">
    <property type="component" value="Unassembled WGS sequence"/>
</dbReference>
<reference evidence="1" key="1">
    <citation type="journal article" date="2023" name="PLoS Negl. Trop. Dis.">
        <title>A genome sequence for Biomphalaria pfeifferi, the major vector snail for the human-infecting parasite Schistosoma mansoni.</title>
        <authorList>
            <person name="Bu L."/>
            <person name="Lu L."/>
            <person name="Laidemitt M.R."/>
            <person name="Zhang S.M."/>
            <person name="Mutuku M."/>
            <person name="Mkoji G."/>
            <person name="Steinauer M."/>
            <person name="Loker E.S."/>
        </authorList>
    </citation>
    <scope>NUCLEOTIDE SEQUENCE</scope>
    <source>
        <strain evidence="1">KasaAsao</strain>
    </source>
</reference>
<accession>A0AAD8BLG5</accession>
<name>A0AAD8BLG5_BIOPF</name>
<dbReference type="AlphaFoldDB" id="A0AAD8BLG5"/>
<sequence>MLDTGRQIHARIYTTLDSFWTQGVRFLLDTGPQILAGHMASDSCWTHGLRFLLDTWPQILAGHRTSDSYWTQGLRFILDTGPQIHAIYRVSDSCWKQDVRLMIYTGSNLALSLPPSILLLEVRTQNQYFPLNNLPLVHDK</sequence>
<keyword evidence="2" id="KW-1185">Reference proteome</keyword>
<dbReference type="EMBL" id="JASAOG010000059">
    <property type="protein sequence ID" value="KAK0056788.1"/>
    <property type="molecule type" value="Genomic_DNA"/>
</dbReference>
<proteinExistence type="predicted"/>
<reference evidence="1" key="2">
    <citation type="submission" date="2023-04" db="EMBL/GenBank/DDBJ databases">
        <authorList>
            <person name="Bu L."/>
            <person name="Lu L."/>
            <person name="Laidemitt M.R."/>
            <person name="Zhang S.M."/>
            <person name="Mutuku M."/>
            <person name="Mkoji G."/>
            <person name="Steinauer M."/>
            <person name="Loker E.S."/>
        </authorList>
    </citation>
    <scope>NUCLEOTIDE SEQUENCE</scope>
    <source>
        <strain evidence="1">KasaAsao</strain>
        <tissue evidence="1">Whole Snail</tissue>
    </source>
</reference>
<protein>
    <submittedName>
        <fullName evidence="1">Uncharacterized protein</fullName>
    </submittedName>
</protein>
<gene>
    <name evidence="1" type="ORF">Bpfe_013726</name>
</gene>
<evidence type="ECO:0000313" key="1">
    <source>
        <dbReference type="EMBL" id="KAK0056788.1"/>
    </source>
</evidence>
<comment type="caution">
    <text evidence="1">The sequence shown here is derived from an EMBL/GenBank/DDBJ whole genome shotgun (WGS) entry which is preliminary data.</text>
</comment>
<evidence type="ECO:0000313" key="2">
    <source>
        <dbReference type="Proteomes" id="UP001233172"/>
    </source>
</evidence>